<dbReference type="InterPro" id="IPR012047">
    <property type="entry name" value="AcnX"/>
</dbReference>
<evidence type="ECO:0008006" key="7">
    <source>
        <dbReference type="Google" id="ProtNLM"/>
    </source>
</evidence>
<dbReference type="CDD" id="cd01356">
    <property type="entry name" value="AcnX_swivel"/>
    <property type="match status" value="1"/>
</dbReference>
<dbReference type="Proteomes" id="UP000256328">
    <property type="component" value="Unassembled WGS sequence"/>
</dbReference>
<keyword evidence="2" id="KW-0456">Lyase</keyword>
<dbReference type="EMBL" id="PDLN01000025">
    <property type="protein sequence ID" value="RDW56585.1"/>
    <property type="molecule type" value="Genomic_DNA"/>
</dbReference>
<dbReference type="Pfam" id="PF04412">
    <property type="entry name" value="AcnX"/>
    <property type="match status" value="1"/>
</dbReference>
<evidence type="ECO:0000259" key="3">
    <source>
        <dbReference type="Pfam" id="PF01989"/>
    </source>
</evidence>
<feature type="domain" description="Phosphomevalonate dehydratase large subunit-like" evidence="4">
    <location>
        <begin position="174"/>
        <end position="583"/>
    </location>
</feature>
<dbReference type="AlphaFoldDB" id="A0A3D8Q3Z3"/>
<reference evidence="5 6" key="1">
    <citation type="journal article" date="2018" name="IMA Fungus">
        <title>IMA Genome-F 9: Draft genome sequence of Annulohypoxylon stygium, Aspergillus mulundensis, Berkeleyomyces basicola (syn. Thielaviopsis basicola), Ceratocystis smalleyi, two Cercospora beticola strains, Coleophoma cylindrospora, Fusarium fracticaudum, Phialophora cf. hyalina, and Morchella septimelata.</title>
        <authorList>
            <person name="Wingfield B.D."/>
            <person name="Bills G.F."/>
            <person name="Dong Y."/>
            <person name="Huang W."/>
            <person name="Nel W.J."/>
            <person name="Swalarsk-Parry B.S."/>
            <person name="Vaghefi N."/>
            <person name="Wilken P.M."/>
            <person name="An Z."/>
            <person name="de Beer Z.W."/>
            <person name="De Vos L."/>
            <person name="Chen L."/>
            <person name="Duong T.A."/>
            <person name="Gao Y."/>
            <person name="Hammerbacher A."/>
            <person name="Kikkert J.R."/>
            <person name="Li Y."/>
            <person name="Li H."/>
            <person name="Li K."/>
            <person name="Li Q."/>
            <person name="Liu X."/>
            <person name="Ma X."/>
            <person name="Naidoo K."/>
            <person name="Pethybridge S.J."/>
            <person name="Sun J."/>
            <person name="Steenkamp E.T."/>
            <person name="van der Nest M.A."/>
            <person name="van Wyk S."/>
            <person name="Wingfield M.J."/>
            <person name="Xiong C."/>
            <person name="Yue Q."/>
            <person name="Zhang X."/>
        </authorList>
    </citation>
    <scope>NUCLEOTIDE SEQUENCE [LARGE SCALE GENOMIC DNA]</scope>
    <source>
        <strain evidence="5 6">BP5796</strain>
    </source>
</reference>
<gene>
    <name evidence="5" type="ORF">BP5796_13050</name>
</gene>
<feature type="domain" description="Phosphomevalonate dehydratase small subunit-like" evidence="3">
    <location>
        <begin position="35"/>
        <end position="109"/>
    </location>
</feature>
<evidence type="ECO:0000313" key="6">
    <source>
        <dbReference type="Proteomes" id="UP000256328"/>
    </source>
</evidence>
<dbReference type="Pfam" id="PF01989">
    <property type="entry name" value="AcnX_swivel_put"/>
    <property type="match status" value="1"/>
</dbReference>
<proteinExistence type="predicted"/>
<dbReference type="InterPro" id="IPR007506">
    <property type="entry name" value="PMDh-L-like_dom"/>
</dbReference>
<dbReference type="PANTHER" id="PTHR36577:SF3">
    <property type="entry name" value="DUF521 DOMAIN PROTEIN (AFU_ORTHOLOGUE AFUA_6G00490)"/>
    <property type="match status" value="1"/>
</dbReference>
<evidence type="ECO:0000259" key="4">
    <source>
        <dbReference type="Pfam" id="PF04412"/>
    </source>
</evidence>
<dbReference type="OrthoDB" id="2594507at2759"/>
<dbReference type="InterPro" id="IPR002840">
    <property type="entry name" value="PMDh-S-like_dom"/>
</dbReference>
<keyword evidence="1" id="KW-0408">Iron</keyword>
<organism evidence="5 6">
    <name type="scientific">Coleophoma crateriformis</name>
    <dbReference type="NCBI Taxonomy" id="565419"/>
    <lineage>
        <taxon>Eukaryota</taxon>
        <taxon>Fungi</taxon>
        <taxon>Dikarya</taxon>
        <taxon>Ascomycota</taxon>
        <taxon>Pezizomycotina</taxon>
        <taxon>Leotiomycetes</taxon>
        <taxon>Helotiales</taxon>
        <taxon>Dermateaceae</taxon>
        <taxon>Coleophoma</taxon>
    </lineage>
</organism>
<accession>A0A3D8Q3Z3</accession>
<evidence type="ECO:0000256" key="2">
    <source>
        <dbReference type="ARBA" id="ARBA00023239"/>
    </source>
</evidence>
<dbReference type="Gene3D" id="3.50.30.10">
    <property type="entry name" value="Phosphohistidine domain"/>
    <property type="match status" value="1"/>
</dbReference>
<keyword evidence="6" id="KW-1185">Reference proteome</keyword>
<dbReference type="PIRSF" id="PIRSF036630">
    <property type="entry name" value="UCP036630"/>
    <property type="match status" value="1"/>
</dbReference>
<name>A0A3D8Q3Z3_9HELO</name>
<dbReference type="PANTHER" id="PTHR36577">
    <property type="entry name" value="DUF521 DOMAIN PROTEIN (AFU_ORTHOLOGUE AFUA_6G00490)"/>
    <property type="match status" value="1"/>
</dbReference>
<sequence>MPPATSTINPATTITGTAYISSSASGPVLSSTTPLSFWGGVSPATSQILDAHHPLLGQQLAGRVLAIPSSRGSCSGSGVLLELLLNGHAPAALVFELQEEILTLGVLVAREVFGKCIPVLRVGKDEFERVCRSTWVRVLGERVECYDARPEDGLEFAVGVETGGVPEAETLSGMSLSDDDLSLFQGQYGKAAQVAIRIILQMAKVQGADSLLSVTRAHIDGCVYTGPATLAFANQLKDWDAQVRIPTTLNSVSVDLARWRAQGVDEEFGIAASALASAYVAMGVKPTYTCAPYLLDDVPLPRKGEQIMWAESNAVVFANSVLGARTVKCPDYLDICVALTGRAPNAGCHIAANRRAGIKIILDFPSLANSDESFFPLLGYLVGEAAGNRIPIVFGLEKLSVSQDDMKAFGAAFATTSSAAMFHLTGLTPEATTDEEISFHLSCQNSVATITKTDLRRGWETLNNTAIAKVDLISLGNPHFSLAEIRLFTALLTRSETSKHPEITLIITTSRATYSRAGEEGLIETLENWGVQILTDTCWCMISEPVIPLDAKTVLTNSGKYAHYAPGLTAGRGVRFAGLRDCARAAREGVLVVGLPAWLA</sequence>
<evidence type="ECO:0000256" key="1">
    <source>
        <dbReference type="ARBA" id="ARBA00023004"/>
    </source>
</evidence>
<protein>
    <recommendedName>
        <fullName evidence="7">DUF521-domain-containing protein</fullName>
    </recommendedName>
</protein>
<evidence type="ECO:0000313" key="5">
    <source>
        <dbReference type="EMBL" id="RDW56585.1"/>
    </source>
</evidence>
<dbReference type="GO" id="GO:0016829">
    <property type="term" value="F:lyase activity"/>
    <property type="evidence" value="ECO:0007669"/>
    <property type="project" value="UniProtKB-KW"/>
</dbReference>
<dbReference type="SUPFAM" id="SSF52016">
    <property type="entry name" value="LeuD/IlvD-like"/>
    <property type="match status" value="1"/>
</dbReference>
<comment type="caution">
    <text evidence="5">The sequence shown here is derived from an EMBL/GenBank/DDBJ whole genome shotgun (WGS) entry which is preliminary data.</text>
</comment>
<dbReference type="CDD" id="cd01355">
    <property type="entry name" value="AcnX"/>
    <property type="match status" value="1"/>
</dbReference>